<evidence type="ECO:0000313" key="1">
    <source>
        <dbReference type="EMBL" id="ABW25829.1"/>
    </source>
</evidence>
<dbReference type="OrthoDB" id="6919672at2"/>
<reference evidence="1 2" key="1">
    <citation type="journal article" date="2008" name="Proc. Natl. Acad. Sci. U.S.A.">
        <title>Niche adaptation and genome expansion in the chlorophyll d-producing cyanobacterium Acaryochloris marina.</title>
        <authorList>
            <person name="Swingley W.D."/>
            <person name="Chen M."/>
            <person name="Cheung P.C."/>
            <person name="Conrad A.L."/>
            <person name="Dejesa L.C."/>
            <person name="Hao J."/>
            <person name="Honchak B.M."/>
            <person name="Karbach L.E."/>
            <person name="Kurdoglu A."/>
            <person name="Lahiri S."/>
            <person name="Mastrian S.D."/>
            <person name="Miyashita H."/>
            <person name="Page L."/>
            <person name="Ramakrishna P."/>
            <person name="Satoh S."/>
            <person name="Sattley W.M."/>
            <person name="Shimada Y."/>
            <person name="Taylor H.L."/>
            <person name="Tomo T."/>
            <person name="Tsuchiya T."/>
            <person name="Wang Z.T."/>
            <person name="Raymond J."/>
            <person name="Mimuro M."/>
            <person name="Blankenship R.E."/>
            <person name="Touchman J.W."/>
        </authorList>
    </citation>
    <scope>NUCLEOTIDE SEQUENCE [LARGE SCALE GENOMIC DNA]</scope>
    <source>
        <strain evidence="2">MBIC 11017</strain>
    </source>
</reference>
<evidence type="ECO:0000313" key="2">
    <source>
        <dbReference type="Proteomes" id="UP000000268"/>
    </source>
</evidence>
<accession>B0CFE2</accession>
<dbReference type="KEGG" id="amr:AM1_0785"/>
<organism evidence="1 2">
    <name type="scientific">Acaryochloris marina (strain MBIC 11017)</name>
    <dbReference type="NCBI Taxonomy" id="329726"/>
    <lineage>
        <taxon>Bacteria</taxon>
        <taxon>Bacillati</taxon>
        <taxon>Cyanobacteriota</taxon>
        <taxon>Cyanophyceae</taxon>
        <taxon>Acaryochloridales</taxon>
        <taxon>Acaryochloridaceae</taxon>
        <taxon>Acaryochloris</taxon>
    </lineage>
</organism>
<name>B0CFE2_ACAM1</name>
<dbReference type="AlphaFoldDB" id="B0CFE2"/>
<dbReference type="HOGENOM" id="CLU_1998871_0_0_3"/>
<dbReference type="RefSeq" id="WP_012161412.1">
    <property type="nucleotide sequence ID" value="NC_009925.1"/>
</dbReference>
<sequence length="124" mass="14191">MHVFSTVKPQPQLADPSDERDLEALGLEILTNSDEVILVLLIRYYSLDPVNVEGDNLFYSLEELIDTTENYYGIPRDKWRLSSETESGELGVKVMEAARKIYPCDSGSIRFFPTDDEYFSNSEK</sequence>
<keyword evidence="2" id="KW-1185">Reference proteome</keyword>
<protein>
    <submittedName>
        <fullName evidence="1">Uncharacterized protein</fullName>
    </submittedName>
</protein>
<dbReference type="EMBL" id="CP000828">
    <property type="protein sequence ID" value="ABW25829.1"/>
    <property type="molecule type" value="Genomic_DNA"/>
</dbReference>
<proteinExistence type="predicted"/>
<dbReference type="Proteomes" id="UP000000268">
    <property type="component" value="Chromosome"/>
</dbReference>
<gene>
    <name evidence="1" type="ordered locus">AM1_0785</name>
</gene>